<keyword evidence="1" id="KW-1133">Transmembrane helix</keyword>
<name>A0A445IA36_GLYSO</name>
<proteinExistence type="predicted"/>
<keyword evidence="1" id="KW-0472">Membrane</keyword>
<accession>A0A445IA36</accession>
<protein>
    <submittedName>
        <fullName evidence="2">Uncharacterized protein</fullName>
    </submittedName>
</protein>
<feature type="transmembrane region" description="Helical" evidence="1">
    <location>
        <begin position="182"/>
        <end position="201"/>
    </location>
</feature>
<feature type="transmembrane region" description="Helical" evidence="1">
    <location>
        <begin position="93"/>
        <end position="113"/>
    </location>
</feature>
<evidence type="ECO:0000256" key="1">
    <source>
        <dbReference type="SAM" id="Phobius"/>
    </source>
</evidence>
<gene>
    <name evidence="2" type="ORF">D0Y65_031815</name>
</gene>
<evidence type="ECO:0000313" key="2">
    <source>
        <dbReference type="EMBL" id="RZB82900.1"/>
    </source>
</evidence>
<keyword evidence="3" id="KW-1185">Reference proteome</keyword>
<sequence>MKIQIMNLMKSLGYQSSFEPVNGTINIFLYPENPFTANSLPIRRERKRESLEGPKQDNYFMAMTGGENPSLPSRVFFNLVVVQRNDEEASSSLLNVIFLLNAFFFIILLVLLFQVTPWFCDLSHEEVSNILTLTHICTSAKRRSNHTSKRFRRVQAKHRVMDSINEYAESLFQVHDAFLNYYYYYLSFFFAILLLCCDFLLHHFCLEPLW</sequence>
<dbReference type="Proteomes" id="UP000289340">
    <property type="component" value="Chromosome 11"/>
</dbReference>
<comment type="caution">
    <text evidence="2">The sequence shown here is derived from an EMBL/GenBank/DDBJ whole genome shotgun (WGS) entry which is preliminary data.</text>
</comment>
<keyword evidence="1" id="KW-0812">Transmembrane</keyword>
<dbReference type="EMBL" id="QZWG01000011">
    <property type="protein sequence ID" value="RZB82900.1"/>
    <property type="molecule type" value="Genomic_DNA"/>
</dbReference>
<reference evidence="2 3" key="1">
    <citation type="submission" date="2018-09" db="EMBL/GenBank/DDBJ databases">
        <title>A high-quality reference genome of wild soybean provides a powerful tool to mine soybean genomes.</title>
        <authorList>
            <person name="Xie M."/>
            <person name="Chung C.Y.L."/>
            <person name="Li M.-W."/>
            <person name="Wong F.-L."/>
            <person name="Chan T.-F."/>
            <person name="Lam H.-M."/>
        </authorList>
    </citation>
    <scope>NUCLEOTIDE SEQUENCE [LARGE SCALE GENOMIC DNA]</scope>
    <source>
        <strain evidence="3">cv. W05</strain>
        <tissue evidence="2">Hypocotyl of etiolated seedlings</tissue>
    </source>
</reference>
<dbReference type="AlphaFoldDB" id="A0A445IA36"/>
<organism evidence="2 3">
    <name type="scientific">Glycine soja</name>
    <name type="common">Wild soybean</name>
    <dbReference type="NCBI Taxonomy" id="3848"/>
    <lineage>
        <taxon>Eukaryota</taxon>
        <taxon>Viridiplantae</taxon>
        <taxon>Streptophyta</taxon>
        <taxon>Embryophyta</taxon>
        <taxon>Tracheophyta</taxon>
        <taxon>Spermatophyta</taxon>
        <taxon>Magnoliopsida</taxon>
        <taxon>eudicotyledons</taxon>
        <taxon>Gunneridae</taxon>
        <taxon>Pentapetalae</taxon>
        <taxon>rosids</taxon>
        <taxon>fabids</taxon>
        <taxon>Fabales</taxon>
        <taxon>Fabaceae</taxon>
        <taxon>Papilionoideae</taxon>
        <taxon>50 kb inversion clade</taxon>
        <taxon>NPAAA clade</taxon>
        <taxon>indigoferoid/millettioid clade</taxon>
        <taxon>Phaseoleae</taxon>
        <taxon>Glycine</taxon>
        <taxon>Glycine subgen. Soja</taxon>
    </lineage>
</organism>
<evidence type="ECO:0000313" key="3">
    <source>
        <dbReference type="Proteomes" id="UP000289340"/>
    </source>
</evidence>